<reference evidence="1 2" key="1">
    <citation type="submission" date="2015-12" db="EMBL/GenBank/DDBJ databases">
        <title>Genome sequence of Streptomyces sp. G25.</title>
        <authorList>
            <person name="Poehlein A."/>
            <person name="Roettig A."/>
            <person name="Hiessl S."/>
            <person name="Hauschild P."/>
            <person name="Schauer J."/>
            <person name="Madkour M.H."/>
            <person name="Al-Ansari A.M."/>
            <person name="Almakishah N.H."/>
            <person name="Steinbuechel A."/>
            <person name="Daniel R."/>
        </authorList>
    </citation>
    <scope>NUCLEOTIDE SEQUENCE [LARGE SCALE GENOMIC DNA]</scope>
    <source>
        <strain evidence="2">G25(2015)</strain>
    </source>
</reference>
<evidence type="ECO:0000313" key="2">
    <source>
        <dbReference type="Proteomes" id="UP000077381"/>
    </source>
</evidence>
<dbReference type="EMBL" id="LOHS01000022">
    <property type="protein sequence ID" value="OAH16202.1"/>
    <property type="molecule type" value="Genomic_DNA"/>
</dbReference>
<comment type="caution">
    <text evidence="1">The sequence shown here is derived from an EMBL/GenBank/DDBJ whole genome shotgun (WGS) entry which is preliminary data.</text>
</comment>
<dbReference type="Proteomes" id="UP000077381">
    <property type="component" value="Unassembled WGS sequence"/>
</dbReference>
<name>A0A177HZC3_9ACTN</name>
<dbReference type="AlphaFoldDB" id="A0A177HZC3"/>
<dbReference type="STRING" id="1716141.STSP_03930"/>
<protein>
    <submittedName>
        <fullName evidence="1">Uncharacterized protein</fullName>
    </submittedName>
</protein>
<sequence length="59" mass="6393">MPTRAPSRASHPKRWLIAPGATVIARIGSVAASRYSFALTVRELSAGPAHVSRSRSWHI</sequence>
<gene>
    <name evidence="1" type="ORF">STSP_03930</name>
</gene>
<evidence type="ECO:0000313" key="1">
    <source>
        <dbReference type="EMBL" id="OAH16202.1"/>
    </source>
</evidence>
<accession>A0A177HZC3</accession>
<proteinExistence type="predicted"/>
<keyword evidence="2" id="KW-1185">Reference proteome</keyword>
<organism evidence="1 2">
    <name type="scientific">Streptomyces jeddahensis</name>
    <dbReference type="NCBI Taxonomy" id="1716141"/>
    <lineage>
        <taxon>Bacteria</taxon>
        <taxon>Bacillati</taxon>
        <taxon>Actinomycetota</taxon>
        <taxon>Actinomycetes</taxon>
        <taxon>Kitasatosporales</taxon>
        <taxon>Streptomycetaceae</taxon>
        <taxon>Streptomyces</taxon>
    </lineage>
</organism>